<comment type="caution">
    <text evidence="12">The sequence shown here is derived from an EMBL/GenBank/DDBJ whole genome shotgun (WGS) entry which is preliminary data.</text>
</comment>
<evidence type="ECO:0000313" key="12">
    <source>
        <dbReference type="EMBL" id="PIP19726.1"/>
    </source>
</evidence>
<dbReference type="GO" id="GO:0006351">
    <property type="term" value="P:DNA-templated transcription"/>
    <property type="evidence" value="ECO:0007669"/>
    <property type="project" value="UniProtKB-UniRule"/>
</dbReference>
<keyword evidence="4 11" id="KW-0240">DNA-directed RNA polymerase</keyword>
<dbReference type="AlphaFoldDB" id="A0A2G9YKH0"/>
<dbReference type="Pfam" id="PF01192">
    <property type="entry name" value="RNA_pol_Rpb6"/>
    <property type="match status" value="1"/>
</dbReference>
<keyword evidence="6 11" id="KW-0548">Nucleotidyltransferase</keyword>
<dbReference type="GO" id="GO:0000428">
    <property type="term" value="C:DNA-directed RNA polymerase complex"/>
    <property type="evidence" value="ECO:0007669"/>
    <property type="project" value="UniProtKB-KW"/>
</dbReference>
<dbReference type="HAMAP" id="MF_00366">
    <property type="entry name" value="RNApol_bact_RpoZ"/>
    <property type="match status" value="1"/>
</dbReference>
<evidence type="ECO:0000256" key="10">
    <source>
        <dbReference type="ARBA" id="ARBA00048552"/>
    </source>
</evidence>
<dbReference type="EMBL" id="PCRK01000025">
    <property type="protein sequence ID" value="PIP19726.1"/>
    <property type="molecule type" value="Genomic_DNA"/>
</dbReference>
<dbReference type="Proteomes" id="UP000231292">
    <property type="component" value="Unassembled WGS sequence"/>
</dbReference>
<dbReference type="GO" id="GO:0003899">
    <property type="term" value="F:DNA-directed RNA polymerase activity"/>
    <property type="evidence" value="ECO:0007669"/>
    <property type="project" value="UniProtKB-UniRule"/>
</dbReference>
<sequence length="69" mass="7713">MGYVEREKLLRQSESSIYKLVNLAAKRALEIAEGQPRLVDVSADIKPSTVALYEIAAGRIQAKKIKQKK</sequence>
<organism evidence="12 13">
    <name type="scientific">Candidatus Sherwoodlollariibacterium unditelluris</name>
    <dbReference type="NCBI Taxonomy" id="1974757"/>
    <lineage>
        <taxon>Bacteria</taxon>
        <taxon>Pseudomonadati</taxon>
        <taxon>Candidatus Omnitrophota</taxon>
        <taxon>Candidatus Sherwoodlollariibacterium</taxon>
    </lineage>
</organism>
<evidence type="ECO:0000256" key="4">
    <source>
        <dbReference type="ARBA" id="ARBA00022478"/>
    </source>
</evidence>
<dbReference type="NCBIfam" id="TIGR00690">
    <property type="entry name" value="rpoZ"/>
    <property type="match status" value="1"/>
</dbReference>
<comment type="similarity">
    <text evidence="1 11">Belongs to the RNA polymerase subunit omega family.</text>
</comment>
<comment type="catalytic activity">
    <reaction evidence="10 11">
        <text>RNA(n) + a ribonucleoside 5'-triphosphate = RNA(n+1) + diphosphate</text>
        <dbReference type="Rhea" id="RHEA:21248"/>
        <dbReference type="Rhea" id="RHEA-COMP:14527"/>
        <dbReference type="Rhea" id="RHEA-COMP:17342"/>
        <dbReference type="ChEBI" id="CHEBI:33019"/>
        <dbReference type="ChEBI" id="CHEBI:61557"/>
        <dbReference type="ChEBI" id="CHEBI:140395"/>
        <dbReference type="EC" id="2.7.7.6"/>
    </reaction>
</comment>
<evidence type="ECO:0000256" key="1">
    <source>
        <dbReference type="ARBA" id="ARBA00006711"/>
    </source>
</evidence>
<evidence type="ECO:0000256" key="6">
    <source>
        <dbReference type="ARBA" id="ARBA00022695"/>
    </source>
</evidence>
<dbReference type="InterPro" id="IPR003716">
    <property type="entry name" value="DNA-dir_RNA_pol_omega"/>
</dbReference>
<evidence type="ECO:0000256" key="7">
    <source>
        <dbReference type="ARBA" id="ARBA00023163"/>
    </source>
</evidence>
<keyword evidence="7 11" id="KW-0804">Transcription</keyword>
<evidence type="ECO:0000256" key="8">
    <source>
        <dbReference type="ARBA" id="ARBA00029924"/>
    </source>
</evidence>
<evidence type="ECO:0000313" key="13">
    <source>
        <dbReference type="Proteomes" id="UP000231292"/>
    </source>
</evidence>
<protein>
    <recommendedName>
        <fullName evidence="3 11">DNA-directed RNA polymerase subunit omega</fullName>
        <shortName evidence="11">RNAP omega subunit</shortName>
        <ecNumber evidence="2 11">2.7.7.6</ecNumber>
    </recommendedName>
    <alternativeName>
        <fullName evidence="9 11">RNA polymerase omega subunit</fullName>
    </alternativeName>
    <alternativeName>
        <fullName evidence="8 11">Transcriptase subunit omega</fullName>
    </alternativeName>
</protein>
<evidence type="ECO:0000256" key="2">
    <source>
        <dbReference type="ARBA" id="ARBA00012418"/>
    </source>
</evidence>
<proteinExistence type="inferred from homology"/>
<keyword evidence="5 11" id="KW-0808">Transferase</keyword>
<dbReference type="InterPro" id="IPR006110">
    <property type="entry name" value="Pol_omega/Rpo6/RPB6"/>
</dbReference>
<dbReference type="InterPro" id="IPR036161">
    <property type="entry name" value="RPB6/omega-like_sf"/>
</dbReference>
<comment type="subunit">
    <text evidence="11">The RNAP catalytic core consists of 2 alpha, 1 beta, 1 beta' and 1 omega subunit. When a sigma factor is associated with the core the holoenzyme is formed, which can initiate transcription.</text>
</comment>
<dbReference type="SUPFAM" id="SSF63562">
    <property type="entry name" value="RPB6/omega subunit-like"/>
    <property type="match status" value="1"/>
</dbReference>
<evidence type="ECO:0000256" key="11">
    <source>
        <dbReference type="HAMAP-Rule" id="MF_00366"/>
    </source>
</evidence>
<comment type="function">
    <text evidence="11">Promotes RNA polymerase assembly. Latches the N- and C-terminal regions of the beta' subunit thereby facilitating its interaction with the beta and alpha subunits.</text>
</comment>
<dbReference type="GO" id="GO:0003677">
    <property type="term" value="F:DNA binding"/>
    <property type="evidence" value="ECO:0007669"/>
    <property type="project" value="UniProtKB-UniRule"/>
</dbReference>
<evidence type="ECO:0000256" key="9">
    <source>
        <dbReference type="ARBA" id="ARBA00030998"/>
    </source>
</evidence>
<reference evidence="12 13" key="1">
    <citation type="submission" date="2017-09" db="EMBL/GenBank/DDBJ databases">
        <title>Depth-based differentiation of microbial function through sediment-hosted aquifers and enrichment of novel symbionts in the deep terrestrial subsurface.</title>
        <authorList>
            <person name="Probst A.J."/>
            <person name="Ladd B."/>
            <person name="Jarett J.K."/>
            <person name="Geller-Mcgrath D.E."/>
            <person name="Sieber C.M."/>
            <person name="Emerson J.B."/>
            <person name="Anantharaman K."/>
            <person name="Thomas B.C."/>
            <person name="Malmstrom R."/>
            <person name="Stieglmeier M."/>
            <person name="Klingl A."/>
            <person name="Woyke T."/>
            <person name="Ryan C.M."/>
            <person name="Banfield J.F."/>
        </authorList>
    </citation>
    <scope>NUCLEOTIDE SEQUENCE [LARGE SCALE GENOMIC DNA]</scope>
    <source>
        <strain evidence="12">CG23_combo_of_CG06-09_8_20_14_all_41_10</strain>
    </source>
</reference>
<evidence type="ECO:0000256" key="5">
    <source>
        <dbReference type="ARBA" id="ARBA00022679"/>
    </source>
</evidence>
<gene>
    <name evidence="11 12" type="primary">rpoZ</name>
    <name evidence="12" type="ORF">COX41_01340</name>
</gene>
<accession>A0A2G9YKH0</accession>
<evidence type="ECO:0000256" key="3">
    <source>
        <dbReference type="ARBA" id="ARBA00013725"/>
    </source>
</evidence>
<dbReference type="Gene3D" id="3.90.940.10">
    <property type="match status" value="1"/>
</dbReference>
<dbReference type="EC" id="2.7.7.6" evidence="2 11"/>
<name>A0A2G9YKH0_9BACT</name>
<dbReference type="SMART" id="SM01409">
    <property type="entry name" value="RNA_pol_Rpb6"/>
    <property type="match status" value="1"/>
</dbReference>